<protein>
    <submittedName>
        <fullName evidence="1">Uncharacterized protein</fullName>
    </submittedName>
</protein>
<organism evidence="1 2">
    <name type="scientific">Streptomyces phage StarPlatinum</name>
    <dbReference type="NCBI Taxonomy" id="2283265"/>
    <lineage>
        <taxon>Viruses</taxon>
        <taxon>Duplodnaviria</taxon>
        <taxon>Heunggongvirae</taxon>
        <taxon>Uroviricota</taxon>
        <taxon>Caudoviricetes</taxon>
        <taxon>Stanwilliamsviridae</taxon>
        <taxon>Boydwoodruffvirinae</taxon>
        <taxon>Karimacvirus</taxon>
        <taxon>Karimacvirus starplatinum</taxon>
        <taxon>Streptomyces virus StarPlatinum</taxon>
    </lineage>
</organism>
<evidence type="ECO:0000313" key="1">
    <source>
        <dbReference type="EMBL" id="AXH66937.1"/>
    </source>
</evidence>
<dbReference type="Proteomes" id="UP000259988">
    <property type="component" value="Segment"/>
</dbReference>
<sequence length="127" mass="14680">MIQSELPVEVTRLEWHYIDMEEFIQKLYGQKWEGGAALGFPAQDTYHDFDVDGGSVYDGINDEGNEVNALWMDEGHTYDQAKAVIEQFKVEGMPREEYANPGAELMLNWLCHEGHIPAGKYRIIVWW</sequence>
<accession>A0A345M8W6</accession>
<keyword evidence="2" id="KW-1185">Reference proteome</keyword>
<reference evidence="1 2" key="1">
    <citation type="submission" date="2018-07" db="EMBL/GenBank/DDBJ databases">
        <authorList>
            <person name="Cook J.L."/>
            <person name="Tucker S.D."/>
            <person name="Kassa A.K."/>
            <person name="Jones J.A."/>
            <person name="Khadka D."/>
            <person name="Klug H.M."/>
            <person name="Layton S.R."/>
            <person name="Nayek S."/>
            <person name="Bhuiyan S."/>
            <person name="Kim T."/>
            <person name="Hughes L.E."/>
            <person name="Garlena R.A."/>
            <person name="Russell D.A."/>
            <person name="Pope W.H."/>
            <person name="Jacobs-Sera D."/>
            <person name="Hatfull G.F."/>
        </authorList>
    </citation>
    <scope>NUCLEOTIDE SEQUENCE [LARGE SCALE GENOMIC DNA]</scope>
</reference>
<dbReference type="RefSeq" id="YP_009839627.1">
    <property type="nucleotide sequence ID" value="NC_048721.1"/>
</dbReference>
<dbReference type="KEGG" id="vg:55609924"/>
<gene>
    <name evidence="1" type="primary">233</name>
    <name evidence="1" type="ORF">SEA_STARPLATINUM_233</name>
</gene>
<proteinExistence type="predicted"/>
<evidence type="ECO:0000313" key="2">
    <source>
        <dbReference type="Proteomes" id="UP000259988"/>
    </source>
</evidence>
<dbReference type="EMBL" id="MH576965">
    <property type="protein sequence ID" value="AXH66937.1"/>
    <property type="molecule type" value="Genomic_DNA"/>
</dbReference>
<name>A0A345M8W6_9CAUD</name>
<dbReference type="GeneID" id="55609924"/>